<feature type="domain" description="G-protein coupled receptors family 1 profile" evidence="11">
    <location>
        <begin position="43"/>
        <end position="293"/>
    </location>
</feature>
<feature type="transmembrane region" description="Helical" evidence="10">
    <location>
        <begin position="142"/>
        <end position="160"/>
    </location>
</feature>
<evidence type="ECO:0000256" key="7">
    <source>
        <dbReference type="ARBA" id="ARBA00023136"/>
    </source>
</evidence>
<dbReference type="Ensembl" id="ENSPCET00000018761.1">
    <property type="protein sequence ID" value="ENSPCEP00000018144.1"/>
    <property type="gene ID" value="ENSPCEG00000014178.1"/>
</dbReference>
<dbReference type="PANTHER" id="PTHR26450:SF70">
    <property type="entry name" value="OLFACTORY RECEPTOR MOR24-2"/>
    <property type="match status" value="1"/>
</dbReference>
<dbReference type="InterPro" id="IPR017452">
    <property type="entry name" value="GPCR_Rhodpsn_7TM"/>
</dbReference>
<dbReference type="InterPro" id="IPR050402">
    <property type="entry name" value="OR51/52/56-like"/>
</dbReference>
<protein>
    <recommendedName>
        <fullName evidence="10">Olfactory receptor</fullName>
    </recommendedName>
</protein>
<evidence type="ECO:0000256" key="9">
    <source>
        <dbReference type="RuleBase" id="RU000688"/>
    </source>
</evidence>
<dbReference type="PROSITE" id="PS50262">
    <property type="entry name" value="G_PROTEIN_RECEP_F1_2"/>
    <property type="match status" value="1"/>
</dbReference>
<feature type="transmembrane region" description="Helical" evidence="10">
    <location>
        <begin position="239"/>
        <end position="261"/>
    </location>
</feature>
<evidence type="ECO:0000256" key="6">
    <source>
        <dbReference type="ARBA" id="ARBA00022989"/>
    </source>
</evidence>
<evidence type="ECO:0000313" key="12">
    <source>
        <dbReference type="Ensembl" id="ENSPCEP00000018144.1"/>
    </source>
</evidence>
<dbReference type="GO" id="GO:0004930">
    <property type="term" value="F:G protein-coupled receptor activity"/>
    <property type="evidence" value="ECO:0007669"/>
    <property type="project" value="UniProtKB-KW"/>
</dbReference>
<sequence length="317" mass="35274">MAAFNRTSPHPSTFILLGIPGLEGAHVWISIPFCSAYLLSLLGNCLLLIVIKTEPTLHEPMYIFLSMLALTDLLVSNAILPKILCIFWFKDRAIHIDTCLAQMYLLHSLSAMESGFIVTMAFDRYVAICNPLRHSAILTSRAIAKVGLGVVLRGVVLLAPHPFLLKWLPYCETVISHTYCEFMALVKLVCADTTVPRTYSLTVYFLTGGADFILIALSYILILRAVFKLPSKEARLTSLSTCGSHLCVILVTYTPAFFSFLTHRFGHSVPPHIHIIVANIYLLAPPMLNPIIYGVRTKKIRESVLRVFSVRGLRALS</sequence>
<keyword evidence="6 10" id="KW-1133">Transmembrane helix</keyword>
<evidence type="ECO:0000256" key="1">
    <source>
        <dbReference type="ARBA" id="ARBA00002936"/>
    </source>
</evidence>
<dbReference type="InterPro" id="IPR000276">
    <property type="entry name" value="GPCR_Rhodpsn"/>
</dbReference>
<feature type="transmembrane region" description="Helical" evidence="10">
    <location>
        <begin position="27"/>
        <end position="50"/>
    </location>
</feature>
<organism evidence="12 13">
    <name type="scientific">Pelusios castaneus</name>
    <name type="common">West African mud turtle</name>
    <dbReference type="NCBI Taxonomy" id="367368"/>
    <lineage>
        <taxon>Eukaryota</taxon>
        <taxon>Metazoa</taxon>
        <taxon>Chordata</taxon>
        <taxon>Craniata</taxon>
        <taxon>Vertebrata</taxon>
        <taxon>Euteleostomi</taxon>
        <taxon>Archelosauria</taxon>
        <taxon>Testudinata</taxon>
        <taxon>Testudines</taxon>
        <taxon>Pleurodira</taxon>
        <taxon>Pelomedusidae</taxon>
        <taxon>Pelusios</taxon>
    </lineage>
</organism>
<keyword evidence="10" id="KW-1003">Cell membrane</keyword>
<evidence type="ECO:0000256" key="2">
    <source>
        <dbReference type="ARBA" id="ARBA00004141"/>
    </source>
</evidence>
<dbReference type="PRINTS" id="PR00237">
    <property type="entry name" value="GPCRRHODOPSN"/>
</dbReference>
<dbReference type="SUPFAM" id="SSF81321">
    <property type="entry name" value="Family A G protein-coupled receptor-like"/>
    <property type="match status" value="1"/>
</dbReference>
<dbReference type="PROSITE" id="PS00237">
    <property type="entry name" value="G_PROTEIN_RECEP_F1_1"/>
    <property type="match status" value="1"/>
</dbReference>
<feature type="transmembrane region" description="Helical" evidence="10">
    <location>
        <begin position="101"/>
        <end position="122"/>
    </location>
</feature>
<dbReference type="FunFam" id="1.20.1070.10:FF:000006">
    <property type="entry name" value="Olfactory receptor"/>
    <property type="match status" value="1"/>
</dbReference>
<comment type="subcellular location">
    <subcellularLocation>
        <location evidence="10">Cell membrane</location>
        <topology evidence="10">Multi-pass membrane protein</topology>
    </subcellularLocation>
    <subcellularLocation>
        <location evidence="2">Membrane</location>
        <topology evidence="2">Multi-pass membrane protein</topology>
    </subcellularLocation>
</comment>
<evidence type="ECO:0000256" key="8">
    <source>
        <dbReference type="ARBA" id="ARBA00023224"/>
    </source>
</evidence>
<feature type="transmembrane region" description="Helical" evidence="10">
    <location>
        <begin position="62"/>
        <end position="89"/>
    </location>
</feature>
<feature type="transmembrane region" description="Helical" evidence="10">
    <location>
        <begin position="273"/>
        <end position="295"/>
    </location>
</feature>
<dbReference type="GO" id="GO:0004984">
    <property type="term" value="F:olfactory receptor activity"/>
    <property type="evidence" value="ECO:0007669"/>
    <property type="project" value="InterPro"/>
</dbReference>
<proteinExistence type="inferred from homology"/>
<keyword evidence="7 10" id="KW-0472">Membrane</keyword>
<evidence type="ECO:0000256" key="3">
    <source>
        <dbReference type="ARBA" id="ARBA00022606"/>
    </source>
</evidence>
<dbReference type="PANTHER" id="PTHR26450">
    <property type="entry name" value="OLFACTORY RECEPTOR 56B1-RELATED"/>
    <property type="match status" value="1"/>
</dbReference>
<dbReference type="AlphaFoldDB" id="A0A8C8SFB5"/>
<dbReference type="InterPro" id="IPR000725">
    <property type="entry name" value="Olfact_rcpt"/>
</dbReference>
<comment type="similarity">
    <text evidence="9">Belongs to the G-protein coupled receptor 1 family.</text>
</comment>
<keyword evidence="9" id="KW-0297">G-protein coupled receptor</keyword>
<keyword evidence="9" id="KW-0675">Receptor</keyword>
<accession>A0A8C8SFB5</accession>
<reference evidence="12" key="1">
    <citation type="submission" date="2025-08" db="UniProtKB">
        <authorList>
            <consortium name="Ensembl"/>
        </authorList>
    </citation>
    <scope>IDENTIFICATION</scope>
</reference>
<dbReference type="GO" id="GO:0005886">
    <property type="term" value="C:plasma membrane"/>
    <property type="evidence" value="ECO:0007669"/>
    <property type="project" value="UniProtKB-SubCell"/>
</dbReference>
<keyword evidence="5 10" id="KW-0552">Olfaction</keyword>
<dbReference type="PRINTS" id="PR00245">
    <property type="entry name" value="OLFACTORYR"/>
</dbReference>
<evidence type="ECO:0000313" key="13">
    <source>
        <dbReference type="Proteomes" id="UP000694393"/>
    </source>
</evidence>
<dbReference type="Pfam" id="PF13853">
    <property type="entry name" value="7tm_4"/>
    <property type="match status" value="1"/>
</dbReference>
<keyword evidence="4 9" id="KW-0812">Transmembrane</keyword>
<comment type="function">
    <text evidence="1">Odorant receptor.</text>
</comment>
<dbReference type="Proteomes" id="UP000694393">
    <property type="component" value="Unplaced"/>
</dbReference>
<evidence type="ECO:0000256" key="4">
    <source>
        <dbReference type="ARBA" id="ARBA00022692"/>
    </source>
</evidence>
<evidence type="ECO:0000256" key="10">
    <source>
        <dbReference type="RuleBase" id="RU363047"/>
    </source>
</evidence>
<dbReference type="Gene3D" id="1.20.1070.10">
    <property type="entry name" value="Rhodopsin 7-helix transmembrane proteins"/>
    <property type="match status" value="1"/>
</dbReference>
<evidence type="ECO:0000259" key="11">
    <source>
        <dbReference type="PROSITE" id="PS50262"/>
    </source>
</evidence>
<evidence type="ECO:0000256" key="5">
    <source>
        <dbReference type="ARBA" id="ARBA00022725"/>
    </source>
</evidence>
<keyword evidence="8 9" id="KW-0807">Transducer</keyword>
<keyword evidence="3 10" id="KW-0716">Sensory transduction</keyword>
<dbReference type="CDD" id="cd15951">
    <property type="entry name" value="7tmA_OR52R_52L-like"/>
    <property type="match status" value="1"/>
</dbReference>
<reference evidence="12" key="2">
    <citation type="submission" date="2025-09" db="UniProtKB">
        <authorList>
            <consortium name="Ensembl"/>
        </authorList>
    </citation>
    <scope>IDENTIFICATION</scope>
</reference>
<keyword evidence="13" id="KW-1185">Reference proteome</keyword>
<feature type="transmembrane region" description="Helical" evidence="10">
    <location>
        <begin position="203"/>
        <end position="227"/>
    </location>
</feature>
<name>A0A8C8SFB5_9SAUR</name>